<organism evidence="1">
    <name type="scientific">marine sediment metagenome</name>
    <dbReference type="NCBI Taxonomy" id="412755"/>
    <lineage>
        <taxon>unclassified sequences</taxon>
        <taxon>metagenomes</taxon>
        <taxon>ecological metagenomes</taxon>
    </lineage>
</organism>
<reference evidence="1" key="1">
    <citation type="journal article" date="2015" name="Nature">
        <title>Complex archaea that bridge the gap between prokaryotes and eukaryotes.</title>
        <authorList>
            <person name="Spang A."/>
            <person name="Saw J.H."/>
            <person name="Jorgensen S.L."/>
            <person name="Zaremba-Niedzwiedzka K."/>
            <person name="Martijn J."/>
            <person name="Lind A.E."/>
            <person name="van Eijk R."/>
            <person name="Schleper C."/>
            <person name="Guy L."/>
            <person name="Ettema T.J."/>
        </authorList>
    </citation>
    <scope>NUCLEOTIDE SEQUENCE</scope>
</reference>
<evidence type="ECO:0000313" key="1">
    <source>
        <dbReference type="EMBL" id="KKN18624.1"/>
    </source>
</evidence>
<gene>
    <name evidence="1" type="ORF">LCGC14_0953790</name>
</gene>
<proteinExistence type="predicted"/>
<dbReference type="EMBL" id="LAZR01003408">
    <property type="protein sequence ID" value="KKN18624.1"/>
    <property type="molecule type" value="Genomic_DNA"/>
</dbReference>
<accession>A0A0F9NL05</accession>
<name>A0A0F9NL05_9ZZZZ</name>
<dbReference type="AlphaFoldDB" id="A0A0F9NL05"/>
<comment type="caution">
    <text evidence="1">The sequence shown here is derived from an EMBL/GenBank/DDBJ whole genome shotgun (WGS) entry which is preliminary data.</text>
</comment>
<protein>
    <submittedName>
        <fullName evidence="1">Uncharacterized protein</fullName>
    </submittedName>
</protein>
<sequence>MKNIKKKVLKELLEDDKYNYSETPREDAIDLTLAEVGKVIDDFVLSYRFTEILDLYWVKKKIQHHEMRKMIFEELKKELKI</sequence>